<name>A0A1I7X2R8_HETBA</name>
<reference evidence="2" key="1">
    <citation type="submission" date="2016-11" db="UniProtKB">
        <authorList>
            <consortium name="WormBaseParasite"/>
        </authorList>
    </citation>
    <scope>IDENTIFICATION</scope>
</reference>
<dbReference type="Proteomes" id="UP000095283">
    <property type="component" value="Unplaced"/>
</dbReference>
<dbReference type="WBParaSite" id="Hba_11887">
    <property type="protein sequence ID" value="Hba_11887"/>
    <property type="gene ID" value="Hba_11887"/>
</dbReference>
<evidence type="ECO:0000313" key="1">
    <source>
        <dbReference type="Proteomes" id="UP000095283"/>
    </source>
</evidence>
<keyword evidence="1" id="KW-1185">Reference proteome</keyword>
<evidence type="ECO:0000313" key="2">
    <source>
        <dbReference type="WBParaSite" id="Hba_11887"/>
    </source>
</evidence>
<organism evidence="1 2">
    <name type="scientific">Heterorhabditis bacteriophora</name>
    <name type="common">Entomopathogenic nematode worm</name>
    <dbReference type="NCBI Taxonomy" id="37862"/>
    <lineage>
        <taxon>Eukaryota</taxon>
        <taxon>Metazoa</taxon>
        <taxon>Ecdysozoa</taxon>
        <taxon>Nematoda</taxon>
        <taxon>Chromadorea</taxon>
        <taxon>Rhabditida</taxon>
        <taxon>Rhabditina</taxon>
        <taxon>Rhabditomorpha</taxon>
        <taxon>Strongyloidea</taxon>
        <taxon>Heterorhabditidae</taxon>
        <taxon>Heterorhabditis</taxon>
    </lineage>
</organism>
<protein>
    <submittedName>
        <fullName evidence="2">Uncharacterized protein</fullName>
    </submittedName>
</protein>
<sequence length="38" mass="4755">MYLIIRNAHHGWSRCLGMWRALEWRRALIMELVRERVM</sequence>
<proteinExistence type="predicted"/>
<accession>A0A1I7X2R8</accession>
<dbReference type="AlphaFoldDB" id="A0A1I7X2R8"/>